<evidence type="ECO:0000256" key="3">
    <source>
        <dbReference type="ARBA" id="ARBA00022786"/>
    </source>
</evidence>
<evidence type="ECO:0008006" key="10">
    <source>
        <dbReference type="Google" id="ProtNLM"/>
    </source>
</evidence>
<dbReference type="InterPro" id="IPR001680">
    <property type="entry name" value="WD40_rpt"/>
</dbReference>
<dbReference type="Pfam" id="PF00400">
    <property type="entry name" value="WD40"/>
    <property type="match status" value="3"/>
</dbReference>
<evidence type="ECO:0000256" key="5">
    <source>
        <dbReference type="SAM" id="Coils"/>
    </source>
</evidence>
<name>A0A8H7A9F8_9EURO</name>
<keyword evidence="9" id="KW-1185">Reference proteome</keyword>
<dbReference type="SMART" id="SM00320">
    <property type="entry name" value="WD40"/>
    <property type="match status" value="3"/>
</dbReference>
<keyword evidence="5" id="KW-0175">Coiled coil</keyword>
<protein>
    <recommendedName>
        <fullName evidence="10">NACHT domain-containing protein</fullName>
    </recommendedName>
</protein>
<evidence type="ECO:0000256" key="4">
    <source>
        <dbReference type="PROSITE-ProRule" id="PRU00221"/>
    </source>
</evidence>
<evidence type="ECO:0000313" key="8">
    <source>
        <dbReference type="EMBL" id="KAF7505050.1"/>
    </source>
</evidence>
<dbReference type="InterPro" id="IPR019775">
    <property type="entry name" value="WD40_repeat_CS"/>
</dbReference>
<dbReference type="InterPro" id="IPR027417">
    <property type="entry name" value="P-loop_NTPase"/>
</dbReference>
<keyword evidence="2" id="KW-0677">Repeat</keyword>
<feature type="repeat" description="WD" evidence="4">
    <location>
        <begin position="836"/>
        <end position="877"/>
    </location>
</feature>
<dbReference type="PROSITE" id="PS50294">
    <property type="entry name" value="WD_REPEATS_REGION"/>
    <property type="match status" value="3"/>
</dbReference>
<dbReference type="InterPro" id="IPR036322">
    <property type="entry name" value="WD40_repeat_dom_sf"/>
</dbReference>
<dbReference type="EMBL" id="JAACFV010000119">
    <property type="protein sequence ID" value="KAF7505050.1"/>
    <property type="molecule type" value="Genomic_DNA"/>
</dbReference>
<evidence type="ECO:0000256" key="2">
    <source>
        <dbReference type="ARBA" id="ARBA00022737"/>
    </source>
</evidence>
<accession>A0A8H7A9F8</accession>
<dbReference type="InterPro" id="IPR031348">
    <property type="entry name" value="PigL_N"/>
</dbReference>
<evidence type="ECO:0000313" key="9">
    <source>
        <dbReference type="Proteomes" id="UP000606974"/>
    </source>
</evidence>
<dbReference type="Proteomes" id="UP000606974">
    <property type="component" value="Unassembled WGS sequence"/>
</dbReference>
<dbReference type="InterPro" id="IPR015943">
    <property type="entry name" value="WD40/YVTN_repeat-like_dom_sf"/>
</dbReference>
<dbReference type="InterPro" id="IPR051983">
    <property type="entry name" value="WSB_SOCS-box_domain"/>
</dbReference>
<keyword evidence="3" id="KW-0833">Ubl conjugation pathway</keyword>
<feature type="domain" description="Nephrocystin 3-like N-terminal" evidence="7">
    <location>
        <begin position="186"/>
        <end position="346"/>
    </location>
</feature>
<feature type="repeat" description="WD" evidence="4">
    <location>
        <begin position="752"/>
        <end position="793"/>
    </location>
</feature>
<keyword evidence="1 4" id="KW-0853">WD repeat</keyword>
<dbReference type="PROSITE" id="PS50082">
    <property type="entry name" value="WD_REPEATS_2"/>
    <property type="match status" value="3"/>
</dbReference>
<dbReference type="InterPro" id="IPR020472">
    <property type="entry name" value="WD40_PAC1"/>
</dbReference>
<dbReference type="PROSITE" id="PS00678">
    <property type="entry name" value="WD_REPEATS_1"/>
    <property type="match status" value="3"/>
</dbReference>
<dbReference type="Pfam" id="PF24883">
    <property type="entry name" value="NPHP3_N"/>
    <property type="match status" value="1"/>
</dbReference>
<feature type="coiled-coil region" evidence="5">
    <location>
        <begin position="25"/>
        <end position="59"/>
    </location>
</feature>
<dbReference type="Gene3D" id="3.40.50.300">
    <property type="entry name" value="P-loop containing nucleotide triphosphate hydrolases"/>
    <property type="match status" value="1"/>
</dbReference>
<dbReference type="OrthoDB" id="674604at2759"/>
<sequence>MAEAFGLAASVITVIDLSAKVASRCSEYCANVKNARDDIERLQREAQGLKATLERVQSLCDGPNGVKLQKSQSLREGVRDCKKQLAHLETKLEPRTGKKWMSRCGMRALRWPLKSNEVDRIMKKLGNYKEKISFILQVDQEVQILTIHQKIVLDKLQSVDKAAFDSHDEEHNARCYQGTRVELLRQIDTWASDRGSECIFWLYGMAGTGKSTISRTVAQNLADTGGLGASFFFKRGEGDRGHAALFIATIATQLVQKIPSLAPHVQNAIETNPAICSKTLKQQFETLVLQPLGNIRIDPQKPLKVVIVIDALDECDREEDVRIIIHLLSQVRRITSVQLKFFLTSRPELPIRLGFQDIGGKYEGLALHQIPEPVVKEDISTFLEHELAMIRDDYNKSVTPNRQLPADWPGPTNVQSLVRMAIPLFIFATTICRFIKDRKLGQPKDQLNTVLKYETRSQASQLDATYRPVLDQLLNGVTTLQKRGLVEEFQQVIGSIVVLASPLSATALDRLLGVPKGTVESRTDLLHSVLSIPSCPDHPIRLLHLSFRDFLVDAEKRETNPFWVNEADAHNKLVTRCLELLSAGDNLKKDICNLGTPERPRSDVDRQTIDSHLSPDIQYACQYWVYHLQNGGSIISDDDEVYNFLKCHFLHWLESLSLIGRLRESISMINNLTAMIESTNSIKLSRFLHDAKRFILSYCSIADSSPLQLYSAALIFAPKESIIRNTFQNYIPNWISQQPNIDLTWNAVLQTLEGHGDWVYSVAFSHDSKLLASASHDRTVRIWDAATGTLQQTLEGHGGPVYSVAFSHDSKLLASASDDRTVRIWDAATGTLQQTLEGHGDSVYSVAFSHDSKLLASASHDRTVRIWDAATGTLQQTLTMDDHVSTVSFDITNMILITNIGCFKVNRSQIPSVSISSQEADGKSSYEGLGISGSWVTWKAQNILWLPPDFRASASDILLTGSTAAIGCQSGRVFIIGISYDILRSYYS</sequence>
<dbReference type="PANTHER" id="PTHR15622:SF2">
    <property type="entry name" value="U4_U6 SMALL NUCLEAR RIBONUCLEOPROTEIN PRP4"/>
    <property type="match status" value="1"/>
</dbReference>
<dbReference type="SUPFAM" id="SSF50978">
    <property type="entry name" value="WD40 repeat-like"/>
    <property type="match status" value="1"/>
</dbReference>
<dbReference type="PRINTS" id="PR00320">
    <property type="entry name" value="GPROTEINBRPT"/>
</dbReference>
<dbReference type="SUPFAM" id="SSF52540">
    <property type="entry name" value="P-loop containing nucleoside triphosphate hydrolases"/>
    <property type="match status" value="1"/>
</dbReference>
<dbReference type="GO" id="GO:0000209">
    <property type="term" value="P:protein polyubiquitination"/>
    <property type="evidence" value="ECO:0007669"/>
    <property type="project" value="TreeGrafter"/>
</dbReference>
<gene>
    <name evidence="8" type="ORF">GJ744_001269</name>
</gene>
<dbReference type="Pfam" id="PF17111">
    <property type="entry name" value="PigL_N"/>
    <property type="match status" value="1"/>
</dbReference>
<dbReference type="PANTHER" id="PTHR15622">
    <property type="entry name" value="WD40 REPEAT PROTEIN"/>
    <property type="match status" value="1"/>
</dbReference>
<dbReference type="InterPro" id="IPR056884">
    <property type="entry name" value="NPHP3-like_N"/>
</dbReference>
<feature type="domain" description="Azaphilone pigments biosynthesis cluster protein L N-terminal" evidence="6">
    <location>
        <begin position="2"/>
        <end position="136"/>
    </location>
</feature>
<dbReference type="AlphaFoldDB" id="A0A8H7A9F8"/>
<evidence type="ECO:0000259" key="6">
    <source>
        <dbReference type="Pfam" id="PF17111"/>
    </source>
</evidence>
<reference evidence="8" key="1">
    <citation type="submission" date="2020-02" db="EMBL/GenBank/DDBJ databases">
        <authorList>
            <person name="Palmer J.M."/>
        </authorList>
    </citation>
    <scope>NUCLEOTIDE SEQUENCE</scope>
    <source>
        <strain evidence="8">EPUS1.4</strain>
        <tissue evidence="8">Thallus</tissue>
    </source>
</reference>
<dbReference type="Gene3D" id="2.130.10.10">
    <property type="entry name" value="YVTN repeat-like/Quinoprotein amine dehydrogenase"/>
    <property type="match status" value="2"/>
</dbReference>
<evidence type="ECO:0000256" key="1">
    <source>
        <dbReference type="ARBA" id="ARBA00022574"/>
    </source>
</evidence>
<feature type="repeat" description="WD" evidence="4">
    <location>
        <begin position="794"/>
        <end position="835"/>
    </location>
</feature>
<comment type="caution">
    <text evidence="8">The sequence shown here is derived from an EMBL/GenBank/DDBJ whole genome shotgun (WGS) entry which is preliminary data.</text>
</comment>
<dbReference type="CDD" id="cd00200">
    <property type="entry name" value="WD40"/>
    <property type="match status" value="1"/>
</dbReference>
<organism evidence="8 9">
    <name type="scientific">Endocarpon pusillum</name>
    <dbReference type="NCBI Taxonomy" id="364733"/>
    <lineage>
        <taxon>Eukaryota</taxon>
        <taxon>Fungi</taxon>
        <taxon>Dikarya</taxon>
        <taxon>Ascomycota</taxon>
        <taxon>Pezizomycotina</taxon>
        <taxon>Eurotiomycetes</taxon>
        <taxon>Chaetothyriomycetidae</taxon>
        <taxon>Verrucariales</taxon>
        <taxon>Verrucariaceae</taxon>
        <taxon>Endocarpon</taxon>
    </lineage>
</organism>
<evidence type="ECO:0000259" key="7">
    <source>
        <dbReference type="Pfam" id="PF24883"/>
    </source>
</evidence>
<proteinExistence type="predicted"/>